<organism evidence="2 3">
    <name type="scientific">Georgenia deserti</name>
    <dbReference type="NCBI Taxonomy" id="2093781"/>
    <lineage>
        <taxon>Bacteria</taxon>
        <taxon>Bacillati</taxon>
        <taxon>Actinomycetota</taxon>
        <taxon>Actinomycetes</taxon>
        <taxon>Micrococcales</taxon>
        <taxon>Bogoriellaceae</taxon>
        <taxon>Georgenia</taxon>
    </lineage>
</organism>
<proteinExistence type="predicted"/>
<dbReference type="PANTHER" id="PTHR35525">
    <property type="entry name" value="BLL6575 PROTEIN"/>
    <property type="match status" value="1"/>
</dbReference>
<accession>A0ABW4L3N3</accession>
<dbReference type="InterPro" id="IPR021005">
    <property type="entry name" value="Znf_CGNR"/>
</dbReference>
<name>A0ABW4L3N3_9MICO</name>
<dbReference type="PANTHER" id="PTHR35525:SF3">
    <property type="entry name" value="BLL6575 PROTEIN"/>
    <property type="match status" value="1"/>
</dbReference>
<evidence type="ECO:0000259" key="1">
    <source>
        <dbReference type="Pfam" id="PF11706"/>
    </source>
</evidence>
<protein>
    <submittedName>
        <fullName evidence="2">CGNR zinc finger domain-containing protein</fullName>
    </submittedName>
</protein>
<comment type="caution">
    <text evidence="2">The sequence shown here is derived from an EMBL/GenBank/DDBJ whole genome shotgun (WGS) entry which is preliminary data.</text>
</comment>
<dbReference type="Pfam" id="PF11706">
    <property type="entry name" value="zf-CGNR"/>
    <property type="match status" value="1"/>
</dbReference>
<evidence type="ECO:0000313" key="2">
    <source>
        <dbReference type="EMBL" id="MFD1718035.1"/>
    </source>
</evidence>
<dbReference type="InterPro" id="IPR010852">
    <property type="entry name" value="ABATE"/>
</dbReference>
<dbReference type="EMBL" id="JBHUEE010000004">
    <property type="protein sequence ID" value="MFD1718035.1"/>
    <property type="molecule type" value="Genomic_DNA"/>
</dbReference>
<reference evidence="3" key="1">
    <citation type="journal article" date="2019" name="Int. J. Syst. Evol. Microbiol.">
        <title>The Global Catalogue of Microorganisms (GCM) 10K type strain sequencing project: providing services to taxonomists for standard genome sequencing and annotation.</title>
        <authorList>
            <consortium name="The Broad Institute Genomics Platform"/>
            <consortium name="The Broad Institute Genome Sequencing Center for Infectious Disease"/>
            <person name="Wu L."/>
            <person name="Ma J."/>
        </authorList>
    </citation>
    <scope>NUCLEOTIDE SEQUENCE [LARGE SCALE GENOMIC DNA]</scope>
    <source>
        <strain evidence="3">JCM 17130</strain>
    </source>
</reference>
<dbReference type="Proteomes" id="UP001597277">
    <property type="component" value="Unassembled WGS sequence"/>
</dbReference>
<dbReference type="InterPro" id="IPR023286">
    <property type="entry name" value="ABATE_dom_sf"/>
</dbReference>
<dbReference type="Pfam" id="PF07336">
    <property type="entry name" value="ABATE"/>
    <property type="match status" value="1"/>
</dbReference>
<dbReference type="Gene3D" id="1.10.3300.10">
    <property type="entry name" value="Jann2411-like domain"/>
    <property type="match status" value="1"/>
</dbReference>
<dbReference type="SUPFAM" id="SSF160904">
    <property type="entry name" value="Jann2411-like"/>
    <property type="match status" value="1"/>
</dbReference>
<gene>
    <name evidence="2" type="ORF">ACFSE6_09325</name>
</gene>
<evidence type="ECO:0000313" key="3">
    <source>
        <dbReference type="Proteomes" id="UP001597277"/>
    </source>
</evidence>
<feature type="domain" description="Zinc finger CGNR" evidence="1">
    <location>
        <begin position="151"/>
        <end position="192"/>
    </location>
</feature>
<dbReference type="RefSeq" id="WP_388005513.1">
    <property type="nucleotide sequence ID" value="NZ_JBHUEE010000004.1"/>
</dbReference>
<keyword evidence="3" id="KW-1185">Reference proteome</keyword>
<sequence>MVRTRGSGSGGAPARNGDWLFLADALCADFANTLRDRWRPTARETLIEPRDLTAWVVRAGITSEAHPCSPADLARARELRDAVIATLEQRAGVPEVAVVNAATTAAPRRELTAAANGVQVSAGAAGDVGAGLGLVAADLIDLVAAGRLPQVKECAHARCGLLYVDRSRGARRRWCSMQRCGNRAKVQRHARRTGDGADG</sequence>